<evidence type="ECO:0000256" key="2">
    <source>
        <dbReference type="ARBA" id="ARBA00022705"/>
    </source>
</evidence>
<keyword evidence="3" id="KW-0547">Nucleotide-binding</keyword>
<dbReference type="InterPro" id="IPR031327">
    <property type="entry name" value="MCM"/>
</dbReference>
<protein>
    <recommendedName>
        <fullName evidence="5">MCM C-terminal AAA(+) ATPase domain-containing protein</fullName>
    </recommendedName>
</protein>
<dbReference type="Pfam" id="PF00493">
    <property type="entry name" value="MCM"/>
    <property type="match status" value="1"/>
</dbReference>
<dbReference type="PROSITE" id="PS50051">
    <property type="entry name" value="MCM_2"/>
    <property type="match status" value="1"/>
</dbReference>
<dbReference type="GO" id="GO:0006260">
    <property type="term" value="P:DNA replication"/>
    <property type="evidence" value="ECO:0007669"/>
    <property type="project" value="UniProtKB-KW"/>
</dbReference>
<dbReference type="Gene3D" id="3.40.50.300">
    <property type="entry name" value="P-loop containing nucleotide triphosphate hydrolases"/>
    <property type="match status" value="1"/>
</dbReference>
<dbReference type="PANTHER" id="PTHR11630:SF66">
    <property type="entry name" value="DNA REPLICATION LICENSING FACTOR MCM4"/>
    <property type="match status" value="1"/>
</dbReference>
<feature type="non-terminal residue" evidence="6">
    <location>
        <position position="449"/>
    </location>
</feature>
<sequence>ARVINERYPGLASPFRSTPTVEEMQEYEDLLYRRRLDEVRFNIDTNIEEFAEELQKIEAAAKTDFEILARQLNELVIFGTDAWELTLYCLMSPNAPRFIMNGLDYRSCIHEMLAGDISTAKSKVHKIAKMIAPKMLVVDDTTKPTFEGVAPTKSGGEIEEGVVDWANDGVMIVEEFTRTFSKMPLFRRVMDGEPIEIYKKGSSKTIDSNMAMLTACNPTDDFFLEEMNFRKQLPFKEGVLSRFDILIPLTATQLKNELLVDRIDIFGTGPEIPIDFEEVKDRLVTLAKGMKQVKFVILTEEQKTTVRDAFKAHNTADRKHRYIKNRPLVILRDLESLARLVNTITTVNFSKRKVENGMLHADDDDIDKAIQLWENLLVFRIQLYARSSRNLMTVSDEILAYLARMGGSDSWIPVEEALNEFVMVQHKVGRTTFYKEITGLIEEGRIIAT</sequence>
<evidence type="ECO:0000313" key="6">
    <source>
        <dbReference type="EMBL" id="GAH46950.1"/>
    </source>
</evidence>
<dbReference type="EMBL" id="BARU01006364">
    <property type="protein sequence ID" value="GAH46950.1"/>
    <property type="molecule type" value="Genomic_DNA"/>
</dbReference>
<gene>
    <name evidence="6" type="ORF">S03H2_12514</name>
</gene>
<dbReference type="GO" id="GO:0003697">
    <property type="term" value="F:single-stranded DNA binding"/>
    <property type="evidence" value="ECO:0007669"/>
    <property type="project" value="TreeGrafter"/>
</dbReference>
<feature type="domain" description="MCM C-terminal AAA(+) ATPase" evidence="5">
    <location>
        <begin position="77"/>
        <end position="246"/>
    </location>
</feature>
<organism evidence="6">
    <name type="scientific">marine sediment metagenome</name>
    <dbReference type="NCBI Taxonomy" id="412755"/>
    <lineage>
        <taxon>unclassified sequences</taxon>
        <taxon>metagenomes</taxon>
        <taxon>ecological metagenomes</taxon>
    </lineage>
</organism>
<comment type="caution">
    <text evidence="6">The sequence shown here is derived from an EMBL/GenBank/DDBJ whole genome shotgun (WGS) entry which is preliminary data.</text>
</comment>
<feature type="non-terminal residue" evidence="6">
    <location>
        <position position="1"/>
    </location>
</feature>
<accession>X1GQ20</accession>
<dbReference type="InterPro" id="IPR001208">
    <property type="entry name" value="MCM_dom"/>
</dbReference>
<dbReference type="PANTHER" id="PTHR11630">
    <property type="entry name" value="DNA REPLICATION LICENSING FACTOR MCM FAMILY MEMBER"/>
    <property type="match status" value="1"/>
</dbReference>
<dbReference type="PRINTS" id="PR01657">
    <property type="entry name" value="MCMFAMILY"/>
</dbReference>
<dbReference type="GO" id="GO:0017116">
    <property type="term" value="F:single-stranded DNA helicase activity"/>
    <property type="evidence" value="ECO:0007669"/>
    <property type="project" value="TreeGrafter"/>
</dbReference>
<evidence type="ECO:0000259" key="5">
    <source>
        <dbReference type="PROSITE" id="PS50051"/>
    </source>
</evidence>
<proteinExistence type="inferred from homology"/>
<dbReference type="InterPro" id="IPR027417">
    <property type="entry name" value="P-loop_NTPase"/>
</dbReference>
<dbReference type="AlphaFoldDB" id="X1GQ20"/>
<reference evidence="6" key="1">
    <citation type="journal article" date="2014" name="Front. Microbiol.">
        <title>High frequency of phylogenetically diverse reductive dehalogenase-homologous genes in deep subseafloor sedimentary metagenomes.</title>
        <authorList>
            <person name="Kawai M."/>
            <person name="Futagami T."/>
            <person name="Toyoda A."/>
            <person name="Takaki Y."/>
            <person name="Nishi S."/>
            <person name="Hori S."/>
            <person name="Arai W."/>
            <person name="Tsubouchi T."/>
            <person name="Morono Y."/>
            <person name="Uchiyama I."/>
            <person name="Ito T."/>
            <person name="Fujiyama A."/>
            <person name="Inagaki F."/>
            <person name="Takami H."/>
        </authorList>
    </citation>
    <scope>NUCLEOTIDE SEQUENCE</scope>
    <source>
        <strain evidence="6">Expedition CK06-06</strain>
    </source>
</reference>
<evidence type="ECO:0000256" key="1">
    <source>
        <dbReference type="ARBA" id="ARBA00008010"/>
    </source>
</evidence>
<evidence type="ECO:0000256" key="3">
    <source>
        <dbReference type="ARBA" id="ARBA00022741"/>
    </source>
</evidence>
<dbReference type="GO" id="GO:0005524">
    <property type="term" value="F:ATP binding"/>
    <property type="evidence" value="ECO:0007669"/>
    <property type="project" value="UniProtKB-KW"/>
</dbReference>
<name>X1GQ20_9ZZZZ</name>
<keyword evidence="2" id="KW-0235">DNA replication</keyword>
<evidence type="ECO:0000256" key="4">
    <source>
        <dbReference type="ARBA" id="ARBA00022840"/>
    </source>
</evidence>
<comment type="similarity">
    <text evidence="1">Belongs to the MCM family.</text>
</comment>
<dbReference type="GO" id="GO:0042555">
    <property type="term" value="C:MCM complex"/>
    <property type="evidence" value="ECO:0007669"/>
    <property type="project" value="TreeGrafter"/>
</dbReference>
<keyword evidence="4" id="KW-0067">ATP-binding</keyword>